<accession>A0A923MHA6</accession>
<evidence type="ECO:0000313" key="1">
    <source>
        <dbReference type="EMBL" id="MBC5770697.1"/>
    </source>
</evidence>
<protein>
    <submittedName>
        <fullName evidence="1">SEC-C domain-containing protein</fullName>
    </submittedName>
</protein>
<keyword evidence="2" id="KW-1185">Reference proteome</keyword>
<proteinExistence type="predicted"/>
<dbReference type="SUPFAM" id="SSF103642">
    <property type="entry name" value="Sec-C motif"/>
    <property type="match status" value="1"/>
</dbReference>
<gene>
    <name evidence="1" type="ORF">H8Z83_10250</name>
</gene>
<dbReference type="EMBL" id="JACOQI010000009">
    <property type="protein sequence ID" value="MBC5770697.1"/>
    <property type="molecule type" value="Genomic_DNA"/>
</dbReference>
<dbReference type="RefSeq" id="WP_187014944.1">
    <property type="nucleotide sequence ID" value="NZ_JACOQI010000009.1"/>
</dbReference>
<dbReference type="Gene3D" id="3.10.450.50">
    <property type="match status" value="1"/>
</dbReference>
<dbReference type="InterPro" id="IPR004027">
    <property type="entry name" value="SEC_C_motif"/>
</dbReference>
<dbReference type="AlphaFoldDB" id="A0A923MHA6"/>
<comment type="caution">
    <text evidence="1">The sequence shown here is derived from an EMBL/GenBank/DDBJ whole genome shotgun (WGS) entry which is preliminary data.</text>
</comment>
<reference evidence="1" key="1">
    <citation type="submission" date="2020-08" db="EMBL/GenBank/DDBJ databases">
        <title>Genome public.</title>
        <authorList>
            <person name="Liu C."/>
            <person name="Sun Q."/>
        </authorList>
    </citation>
    <scope>NUCLEOTIDE SEQUENCE</scope>
    <source>
        <strain evidence="1">BX15</strain>
    </source>
</reference>
<sequence>MKMPFPINYPEMVVKKSGGLTASENKLAILGYHTFLSLWSYPNPYKMQSNGKELCDLLIVFDKHIIIFSDKDCAYGNSGDALVDWRRWYKKAIQKSAEQLIGAKNWILHYPDRIAVDAKCSQKLPLEIKITPETRFHLIAIAHGAEESCKAYFSGEDGGLLIDNQIVGDMHIGKDCEPFRIGQILDDTDNFIHVFDDSSYYNILSELDTVRDFVGYLNARQELLTQKHVLAESENDILAQHLYGVIKGNNASLQEISREYSDVYFEGGLLPELKQSKQYRDWRVKVRTSYFWDDLLQKTFFFVENGMSEFTTIPTIHEQSELFKYMACEDRFHRHCLSEGFLSFLSKANPGDRGTRILFNSSECNHCYLLLLLPREKYMSDTDYRAIRREMLTNYCKIIKSEYPEISYIIGVAHETSDKDYSSEDFVYFDASEWSDEDQHNAVALKTEYEELHLLSERSMASRTFYSEAPKMKGRDRNKPCPCGSGRKFKNCCGIS</sequence>
<dbReference type="Pfam" id="PF02810">
    <property type="entry name" value="SEC-C"/>
    <property type="match status" value="1"/>
</dbReference>
<evidence type="ECO:0000313" key="2">
    <source>
        <dbReference type="Proteomes" id="UP000620327"/>
    </source>
</evidence>
<dbReference type="Proteomes" id="UP000620327">
    <property type="component" value="Unassembled WGS sequence"/>
</dbReference>
<name>A0A923MHA6_9FIRM</name>
<organism evidence="1 2">
    <name type="scientific">Dysosmobacter segnis</name>
    <dbReference type="NCBI Taxonomy" id="2763042"/>
    <lineage>
        <taxon>Bacteria</taxon>
        <taxon>Bacillati</taxon>
        <taxon>Bacillota</taxon>
        <taxon>Clostridia</taxon>
        <taxon>Eubacteriales</taxon>
        <taxon>Oscillospiraceae</taxon>
        <taxon>Dysosmobacter</taxon>
    </lineage>
</organism>